<keyword evidence="2" id="KW-1185">Reference proteome</keyword>
<protein>
    <submittedName>
        <fullName evidence="1">Uncharacterized protein</fullName>
    </submittedName>
</protein>
<dbReference type="AlphaFoldDB" id="A0A504J0Z8"/>
<gene>
    <name evidence="1" type="ORF">FHK87_21995</name>
</gene>
<dbReference type="RefSeq" id="WP_140596819.1">
    <property type="nucleotide sequence ID" value="NZ_VFWZ01000009.1"/>
</dbReference>
<reference evidence="1 2" key="1">
    <citation type="submission" date="2019-06" db="EMBL/GenBank/DDBJ databases">
        <authorList>
            <person name="Meng X."/>
        </authorList>
    </citation>
    <scope>NUCLEOTIDE SEQUENCE [LARGE SCALE GENOMIC DNA]</scope>
    <source>
        <strain evidence="1 2">M625</strain>
    </source>
</reference>
<proteinExistence type="predicted"/>
<accession>A0A504J0Z8</accession>
<evidence type="ECO:0000313" key="1">
    <source>
        <dbReference type="EMBL" id="TPN82102.1"/>
    </source>
</evidence>
<evidence type="ECO:0000313" key="2">
    <source>
        <dbReference type="Proteomes" id="UP000315540"/>
    </source>
</evidence>
<name>A0A504J0Z8_9FLAO</name>
<organism evidence="1 2">
    <name type="scientific">Aquimarina algicola</name>
    <dbReference type="NCBI Taxonomy" id="2589995"/>
    <lineage>
        <taxon>Bacteria</taxon>
        <taxon>Pseudomonadati</taxon>
        <taxon>Bacteroidota</taxon>
        <taxon>Flavobacteriia</taxon>
        <taxon>Flavobacteriales</taxon>
        <taxon>Flavobacteriaceae</taxon>
        <taxon>Aquimarina</taxon>
    </lineage>
</organism>
<dbReference type="Proteomes" id="UP000315540">
    <property type="component" value="Unassembled WGS sequence"/>
</dbReference>
<sequence>MSATVIISKLMGTKTFGVLLKFKYSIVSEKGMRGLTYIKNSLSKKVAKNTTIKDAIQKNRYVFLICFTQPK</sequence>
<comment type="caution">
    <text evidence="1">The sequence shown here is derived from an EMBL/GenBank/DDBJ whole genome shotgun (WGS) entry which is preliminary data.</text>
</comment>
<dbReference type="EMBL" id="VFWZ01000009">
    <property type="protein sequence ID" value="TPN82102.1"/>
    <property type="molecule type" value="Genomic_DNA"/>
</dbReference>